<dbReference type="EC" id="2.4.2.7" evidence="6 11"/>
<comment type="subunit">
    <text evidence="11">Homodimer.</text>
</comment>
<dbReference type="Proteomes" id="UP000202440">
    <property type="component" value="Chromosome"/>
</dbReference>
<feature type="domain" description="Phosphoribosyltransferase" evidence="12">
    <location>
        <begin position="47"/>
        <end position="154"/>
    </location>
</feature>
<dbReference type="KEGG" id="bsan:CHH28_16535"/>
<dbReference type="SUPFAM" id="SSF53271">
    <property type="entry name" value="PRTase-like"/>
    <property type="match status" value="1"/>
</dbReference>
<dbReference type="NCBIfam" id="NF002634">
    <property type="entry name" value="PRK02304.1-3"/>
    <property type="match status" value="1"/>
</dbReference>
<dbReference type="PANTHER" id="PTHR32315:SF3">
    <property type="entry name" value="ADENINE PHOSPHORIBOSYLTRANSFERASE"/>
    <property type="match status" value="1"/>
</dbReference>
<dbReference type="GO" id="GO:0003999">
    <property type="term" value="F:adenine phosphoribosyltransferase activity"/>
    <property type="evidence" value="ECO:0007669"/>
    <property type="project" value="UniProtKB-UniRule"/>
</dbReference>
<dbReference type="CDD" id="cd06223">
    <property type="entry name" value="PRTases_typeI"/>
    <property type="match status" value="1"/>
</dbReference>
<evidence type="ECO:0000256" key="10">
    <source>
        <dbReference type="ARBA" id="ARBA00022726"/>
    </source>
</evidence>
<sequence length="180" mass="19906">MSAYSQEIREAIRTVPNWPEPGVMFRDIMPLLQRRDIFRKLIDSFVHRYQNMQLDAVAAIDARGFILGAPLAYELGLSLVPVRKKGKLPFDTVTQEYDLEYGSASIELHTDAFAAGDRVLVMDDLIATGGTMLAACELVRQLQAEVVEVSAIIDLPDLGGSDKLRAAGFDVYAVCEFDGH</sequence>
<evidence type="ECO:0000256" key="1">
    <source>
        <dbReference type="ARBA" id="ARBA00000868"/>
    </source>
</evidence>
<evidence type="ECO:0000256" key="11">
    <source>
        <dbReference type="HAMAP-Rule" id="MF_00004"/>
    </source>
</evidence>
<comment type="pathway">
    <text evidence="4 11">Purine metabolism; AMP biosynthesis via salvage pathway; AMP from adenine: step 1/1.</text>
</comment>
<dbReference type="NCBIfam" id="TIGR01090">
    <property type="entry name" value="apt"/>
    <property type="match status" value="1"/>
</dbReference>
<dbReference type="FunFam" id="3.40.50.2020:FF:000021">
    <property type="entry name" value="Adenine phosphoribosyltransferase"/>
    <property type="match status" value="1"/>
</dbReference>
<dbReference type="GO" id="GO:0005737">
    <property type="term" value="C:cytoplasm"/>
    <property type="evidence" value="ECO:0007669"/>
    <property type="project" value="UniProtKB-SubCell"/>
</dbReference>
<dbReference type="UniPathway" id="UPA00588">
    <property type="reaction ID" value="UER00646"/>
</dbReference>
<dbReference type="AlphaFoldDB" id="A0A222FPL6"/>
<dbReference type="PANTHER" id="PTHR32315">
    <property type="entry name" value="ADENINE PHOSPHORIBOSYLTRANSFERASE"/>
    <property type="match status" value="1"/>
</dbReference>
<comment type="similarity">
    <text evidence="5 11">Belongs to the purine/pyrimidine phosphoribosyltransferase family.</text>
</comment>
<evidence type="ECO:0000256" key="2">
    <source>
        <dbReference type="ARBA" id="ARBA00003968"/>
    </source>
</evidence>
<dbReference type="EMBL" id="CP022530">
    <property type="protein sequence ID" value="ASP40183.1"/>
    <property type="molecule type" value="Genomic_DNA"/>
</dbReference>
<name>A0A222FPL6_9GAMM</name>
<dbReference type="Pfam" id="PF00156">
    <property type="entry name" value="Pribosyltran"/>
    <property type="match status" value="1"/>
</dbReference>
<evidence type="ECO:0000256" key="4">
    <source>
        <dbReference type="ARBA" id="ARBA00004659"/>
    </source>
</evidence>
<comment type="function">
    <text evidence="2 11">Catalyzes a salvage reaction resulting in the formation of AMP, that is energically less costly than de novo synthesis.</text>
</comment>
<dbReference type="GO" id="GO:0044209">
    <property type="term" value="P:AMP salvage"/>
    <property type="evidence" value="ECO:0007669"/>
    <property type="project" value="UniProtKB-UniRule"/>
</dbReference>
<evidence type="ECO:0000313" key="14">
    <source>
        <dbReference type="Proteomes" id="UP000202440"/>
    </source>
</evidence>
<evidence type="ECO:0000256" key="5">
    <source>
        <dbReference type="ARBA" id="ARBA00008391"/>
    </source>
</evidence>
<dbReference type="RefSeq" id="WP_094061352.1">
    <property type="nucleotide sequence ID" value="NZ_CP022530.1"/>
</dbReference>
<organism evidence="13 14">
    <name type="scientific">Bacterioplanes sanyensis</name>
    <dbReference type="NCBI Taxonomy" id="1249553"/>
    <lineage>
        <taxon>Bacteria</taxon>
        <taxon>Pseudomonadati</taxon>
        <taxon>Pseudomonadota</taxon>
        <taxon>Gammaproteobacteria</taxon>
        <taxon>Oceanospirillales</taxon>
        <taxon>Oceanospirillaceae</taxon>
        <taxon>Bacterioplanes</taxon>
    </lineage>
</organism>
<gene>
    <name evidence="11" type="primary">apt</name>
    <name evidence="13" type="ORF">CHH28_16535</name>
</gene>
<dbReference type="InterPro" id="IPR005764">
    <property type="entry name" value="Ade_phspho_trans"/>
</dbReference>
<keyword evidence="8 11" id="KW-0328">Glycosyltransferase</keyword>
<keyword evidence="7 11" id="KW-0963">Cytoplasm</keyword>
<dbReference type="Gene3D" id="3.40.50.2020">
    <property type="match status" value="1"/>
</dbReference>
<dbReference type="GO" id="GO:0006168">
    <property type="term" value="P:adenine salvage"/>
    <property type="evidence" value="ECO:0007669"/>
    <property type="project" value="InterPro"/>
</dbReference>
<dbReference type="InterPro" id="IPR050054">
    <property type="entry name" value="UPRTase/APRTase"/>
</dbReference>
<dbReference type="InterPro" id="IPR000836">
    <property type="entry name" value="PRTase_dom"/>
</dbReference>
<evidence type="ECO:0000256" key="3">
    <source>
        <dbReference type="ARBA" id="ARBA00004496"/>
    </source>
</evidence>
<dbReference type="OrthoDB" id="9803963at2"/>
<accession>A0A222FPL6</accession>
<evidence type="ECO:0000256" key="9">
    <source>
        <dbReference type="ARBA" id="ARBA00022679"/>
    </source>
</evidence>
<dbReference type="GO" id="GO:0002055">
    <property type="term" value="F:adenine binding"/>
    <property type="evidence" value="ECO:0007669"/>
    <property type="project" value="TreeGrafter"/>
</dbReference>
<keyword evidence="10 11" id="KW-0660">Purine salvage</keyword>
<dbReference type="InterPro" id="IPR029057">
    <property type="entry name" value="PRTase-like"/>
</dbReference>
<comment type="catalytic activity">
    <reaction evidence="1 11">
        <text>AMP + diphosphate = 5-phospho-alpha-D-ribose 1-diphosphate + adenine</text>
        <dbReference type="Rhea" id="RHEA:16609"/>
        <dbReference type="ChEBI" id="CHEBI:16708"/>
        <dbReference type="ChEBI" id="CHEBI:33019"/>
        <dbReference type="ChEBI" id="CHEBI:58017"/>
        <dbReference type="ChEBI" id="CHEBI:456215"/>
        <dbReference type="EC" id="2.4.2.7"/>
    </reaction>
</comment>
<evidence type="ECO:0000256" key="6">
    <source>
        <dbReference type="ARBA" id="ARBA00011893"/>
    </source>
</evidence>
<protein>
    <recommendedName>
        <fullName evidence="6 11">Adenine phosphoribosyltransferase</fullName>
        <shortName evidence="11">APRT</shortName>
        <ecNumber evidence="6 11">2.4.2.7</ecNumber>
    </recommendedName>
</protein>
<keyword evidence="14" id="KW-1185">Reference proteome</keyword>
<evidence type="ECO:0000259" key="12">
    <source>
        <dbReference type="Pfam" id="PF00156"/>
    </source>
</evidence>
<dbReference type="GO" id="GO:0006166">
    <property type="term" value="P:purine ribonucleoside salvage"/>
    <property type="evidence" value="ECO:0007669"/>
    <property type="project" value="UniProtKB-UniRule"/>
</dbReference>
<evidence type="ECO:0000256" key="8">
    <source>
        <dbReference type="ARBA" id="ARBA00022676"/>
    </source>
</evidence>
<dbReference type="NCBIfam" id="NF002636">
    <property type="entry name" value="PRK02304.1-5"/>
    <property type="match status" value="1"/>
</dbReference>
<reference evidence="13 14" key="1">
    <citation type="submission" date="2017-07" db="EMBL/GenBank/DDBJ databases">
        <title>Annotated genome sequence of Bacterioplanes sanyensis isolated from Red Sea.</title>
        <authorList>
            <person name="Rehman Z.U."/>
        </authorList>
    </citation>
    <scope>NUCLEOTIDE SEQUENCE [LARGE SCALE GENOMIC DNA]</scope>
    <source>
        <strain evidence="13 14">NV9</strain>
    </source>
</reference>
<keyword evidence="9 11" id="KW-0808">Transferase</keyword>
<evidence type="ECO:0000256" key="7">
    <source>
        <dbReference type="ARBA" id="ARBA00022490"/>
    </source>
</evidence>
<dbReference type="GO" id="GO:0016208">
    <property type="term" value="F:AMP binding"/>
    <property type="evidence" value="ECO:0007669"/>
    <property type="project" value="TreeGrafter"/>
</dbReference>
<evidence type="ECO:0000313" key="13">
    <source>
        <dbReference type="EMBL" id="ASP40183.1"/>
    </source>
</evidence>
<proteinExistence type="inferred from homology"/>
<comment type="subcellular location">
    <subcellularLocation>
        <location evidence="3 11">Cytoplasm</location>
    </subcellularLocation>
</comment>
<dbReference type="HAMAP" id="MF_00004">
    <property type="entry name" value="Aden_phosphoribosyltr"/>
    <property type="match status" value="1"/>
</dbReference>